<dbReference type="PANTHER" id="PTHR30191:SF0">
    <property type="entry name" value="FORMATE ACETYLTRANSFERASE 1"/>
    <property type="match status" value="1"/>
</dbReference>
<protein>
    <recommendedName>
        <fullName evidence="2">PFL domain-containing protein</fullName>
    </recommendedName>
</protein>
<dbReference type="KEGG" id="daer:H9K75_20625"/>
<dbReference type="GO" id="GO:0005829">
    <property type="term" value="C:cytosol"/>
    <property type="evidence" value="ECO:0007669"/>
    <property type="project" value="TreeGrafter"/>
</dbReference>
<dbReference type="Gene3D" id="3.20.70.20">
    <property type="match status" value="1"/>
</dbReference>
<evidence type="ECO:0000259" key="2">
    <source>
        <dbReference type="PROSITE" id="PS51554"/>
    </source>
</evidence>
<reference evidence="3 4" key="1">
    <citation type="submission" date="2020-08" db="EMBL/GenBank/DDBJ databases">
        <title>Genome sequence of Diaphorobacter aerolatus KACC 16536T.</title>
        <authorList>
            <person name="Hyun D.-W."/>
            <person name="Bae J.-W."/>
        </authorList>
    </citation>
    <scope>NUCLEOTIDE SEQUENCE [LARGE SCALE GENOMIC DNA]</scope>
    <source>
        <strain evidence="3 4">KACC 16536</strain>
    </source>
</reference>
<proteinExistence type="predicted"/>
<dbReference type="PROSITE" id="PS51554">
    <property type="entry name" value="PFL"/>
    <property type="match status" value="1"/>
</dbReference>
<evidence type="ECO:0000313" key="3">
    <source>
        <dbReference type="EMBL" id="QNP48333.1"/>
    </source>
</evidence>
<organism evidence="3 4">
    <name type="scientific">Diaphorobacter aerolatus</name>
    <dbReference type="NCBI Taxonomy" id="1288495"/>
    <lineage>
        <taxon>Bacteria</taxon>
        <taxon>Pseudomonadati</taxon>
        <taxon>Pseudomonadota</taxon>
        <taxon>Betaproteobacteria</taxon>
        <taxon>Burkholderiales</taxon>
        <taxon>Comamonadaceae</taxon>
        <taxon>Diaphorobacter</taxon>
    </lineage>
</organism>
<gene>
    <name evidence="3" type="ORF">H9K75_20625</name>
</gene>
<dbReference type="SUPFAM" id="SSF51998">
    <property type="entry name" value="PFL-like glycyl radical enzymes"/>
    <property type="match status" value="1"/>
</dbReference>
<sequence>MHSTDPWRGFMEGLWQTSVDVGNFLELNLQPYSGAGDFLVAAKNAEIDTSIPWPANAAVPPGGFSHHESESVASNAHHPRQDRQHIAHLDAALEAGLLHGMPEPLSRCAIAADVRRVALYGLDFLCCERRIRLTALNDGPLTRELLHQRRDLSAQIRAMEALRETATAQGIEIARPAASAHEAVLFMCLTAIWVASEAGQAAFPIGRLCAFLDVYIQRDLIEQSLTEQRAQQLVAELVGRLHGMQVLVARLREAVEAVEAVDFRDPVECIAGLSVAGQAQVTRTSFRILEALRQCTARPAPPLAVLWSLELPQAFRDFCTDVARDTGAVQFHRDAELRAALHGDHDYVVGRDTPALRVGRQVLLDAGHVNLPKALLYAINGGVDEQSGVLVVPGFEPCWDDVLDYEKVVGLLDRMLDWLAATCIHAFNGAHLLRERSGGGAHLALALHDSRAACVVACHVDGLCVLANSLSAIRYAAVEVLRNDDGLAVDFMANESFPARCCDGGVAEGIADALCEALEQKLRAQPYIYRNARPVVLPGNAVSNAISGKKTGNTPCGRRAAEAFPMLADGLPLAGRQPPSSGGQQSS</sequence>
<evidence type="ECO:0000313" key="4">
    <source>
        <dbReference type="Proteomes" id="UP000516028"/>
    </source>
</evidence>
<dbReference type="AlphaFoldDB" id="A0A7H0GJ67"/>
<feature type="domain" description="PFL" evidence="2">
    <location>
        <begin position="1"/>
        <end position="559"/>
    </location>
</feature>
<dbReference type="EMBL" id="CP060783">
    <property type="protein sequence ID" value="QNP48333.1"/>
    <property type="molecule type" value="Genomic_DNA"/>
</dbReference>
<dbReference type="Proteomes" id="UP000516028">
    <property type="component" value="Chromosome"/>
</dbReference>
<dbReference type="PANTHER" id="PTHR30191">
    <property type="entry name" value="FORMATE ACETYLTRANSFERASE"/>
    <property type="match status" value="1"/>
</dbReference>
<feature type="region of interest" description="Disordered" evidence="1">
    <location>
        <begin position="59"/>
        <end position="81"/>
    </location>
</feature>
<keyword evidence="4" id="KW-1185">Reference proteome</keyword>
<evidence type="ECO:0000256" key="1">
    <source>
        <dbReference type="SAM" id="MobiDB-lite"/>
    </source>
</evidence>
<accession>A0A7H0GJ67</accession>
<dbReference type="Pfam" id="PF02901">
    <property type="entry name" value="PFL-like"/>
    <property type="match status" value="1"/>
</dbReference>
<dbReference type="GO" id="GO:0008861">
    <property type="term" value="F:formate C-acetyltransferase activity"/>
    <property type="evidence" value="ECO:0007669"/>
    <property type="project" value="TreeGrafter"/>
</dbReference>
<dbReference type="InterPro" id="IPR004184">
    <property type="entry name" value="PFL_dom"/>
</dbReference>
<dbReference type="InterPro" id="IPR050244">
    <property type="entry name" value="Auton_GlycylRad_Cofactor"/>
</dbReference>
<name>A0A7H0GJ67_9BURK</name>